<dbReference type="EMBL" id="CP091196">
    <property type="protein sequence ID" value="UQS21419.1"/>
    <property type="molecule type" value="Genomic_DNA"/>
</dbReference>
<accession>A0ABY4NLW3</accession>
<dbReference type="RefSeq" id="WP_158224446.1">
    <property type="nucleotide sequence ID" value="NZ_CP091196.1"/>
</dbReference>
<proteinExistence type="predicted"/>
<evidence type="ECO:0000313" key="2">
    <source>
        <dbReference type="Proteomes" id="UP000830158"/>
    </source>
</evidence>
<gene>
    <name evidence="1" type="ORF">L1857_00530</name>
</gene>
<protein>
    <recommendedName>
        <fullName evidence="3">HTH luxR-type domain-containing protein</fullName>
    </recommendedName>
</protein>
<reference evidence="1" key="1">
    <citation type="submission" date="2022-01" db="EMBL/GenBank/DDBJ databases">
        <title>PSI-footprinting approach for the identification of protein synthesis inhibitor producers.</title>
        <authorList>
            <person name="Handel F."/>
            <person name="Kulik A."/>
            <person name="Wex K.W."/>
            <person name="Berscheid A."/>
            <person name="Saur J.S."/>
            <person name="Winkler A."/>
            <person name="Wibberg D."/>
            <person name="Kalinowski J."/>
            <person name="Broetz-Oesterhelt H."/>
            <person name="Mast Y."/>
        </authorList>
    </citation>
    <scope>NUCLEOTIDE SEQUENCE</scope>
    <source>
        <strain evidence="1">KNN 49.3e</strain>
    </source>
</reference>
<sequence>MLDDAGLTTTQIADQLGNTPRVVEKHYRAKRVSNEHAVAALESMFGTDDEEE</sequence>
<dbReference type="Proteomes" id="UP000830158">
    <property type="component" value="Chromosome"/>
</dbReference>
<evidence type="ECO:0008006" key="3">
    <source>
        <dbReference type="Google" id="ProtNLM"/>
    </source>
</evidence>
<evidence type="ECO:0000313" key="1">
    <source>
        <dbReference type="EMBL" id="UQS21419.1"/>
    </source>
</evidence>
<keyword evidence="2" id="KW-1185">Reference proteome</keyword>
<organism evidence="1 2">
    <name type="scientific">Amycolatopsis thermalba</name>
    <dbReference type="NCBI Taxonomy" id="944492"/>
    <lineage>
        <taxon>Bacteria</taxon>
        <taxon>Bacillati</taxon>
        <taxon>Actinomycetota</taxon>
        <taxon>Actinomycetes</taxon>
        <taxon>Pseudonocardiales</taxon>
        <taxon>Pseudonocardiaceae</taxon>
        <taxon>Amycolatopsis</taxon>
    </lineage>
</organism>
<name>A0ABY4NLW3_9PSEU</name>